<sequence>MARGTLNPDDLKHAARTEDVSSIDGIMKAYYEVVSGPANTPRDIKRDLSLHHPKAQIFPLMHDKNGKPELLVFSIKEFHEWGKPVYDAGFFESEIKRTVTSFGQTFHVWSTYETRTTPNGPVVSRGINNLQLYFDGQRFWILSSTWDSERPNNPIPK</sequence>
<protein>
    <recommendedName>
        <fullName evidence="3">SnoaL-like domain-containing protein</fullName>
    </recommendedName>
</protein>
<evidence type="ECO:0008006" key="3">
    <source>
        <dbReference type="Google" id="ProtNLM"/>
    </source>
</evidence>
<dbReference type="EMBL" id="JACOFW010000011">
    <property type="protein sequence ID" value="MBC3807892.1"/>
    <property type="molecule type" value="Genomic_DNA"/>
</dbReference>
<reference evidence="1 2" key="1">
    <citation type="submission" date="2020-08" db="EMBL/GenBank/DDBJ databases">
        <title>Novel species isolated from subtropical streams in China.</title>
        <authorList>
            <person name="Lu H."/>
        </authorList>
    </citation>
    <scope>NUCLEOTIDE SEQUENCE [LARGE SCALE GENOMIC DNA]</scope>
    <source>
        <strain evidence="1 2">KACC 16656</strain>
    </source>
</reference>
<keyword evidence="2" id="KW-1185">Reference proteome</keyword>
<comment type="caution">
    <text evidence="1">The sequence shown here is derived from an EMBL/GenBank/DDBJ whole genome shotgun (WGS) entry which is preliminary data.</text>
</comment>
<dbReference type="Proteomes" id="UP000648257">
    <property type="component" value="Unassembled WGS sequence"/>
</dbReference>
<organism evidence="1 2">
    <name type="scientific">Undibacterium seohonense</name>
    <dbReference type="NCBI Taxonomy" id="1344950"/>
    <lineage>
        <taxon>Bacteria</taxon>
        <taxon>Pseudomonadati</taxon>
        <taxon>Pseudomonadota</taxon>
        <taxon>Betaproteobacteria</taxon>
        <taxon>Burkholderiales</taxon>
        <taxon>Oxalobacteraceae</taxon>
        <taxon>Undibacterium</taxon>
    </lineage>
</organism>
<name>A0ABR6X4N8_9BURK</name>
<proteinExistence type="predicted"/>
<accession>A0ABR6X4N8</accession>
<gene>
    <name evidence="1" type="ORF">H8K52_11105</name>
</gene>
<evidence type="ECO:0000313" key="2">
    <source>
        <dbReference type="Proteomes" id="UP000648257"/>
    </source>
</evidence>
<evidence type="ECO:0000313" key="1">
    <source>
        <dbReference type="EMBL" id="MBC3807892.1"/>
    </source>
</evidence>